<evidence type="ECO:0000256" key="1">
    <source>
        <dbReference type="SAM" id="MobiDB-lite"/>
    </source>
</evidence>
<feature type="compositionally biased region" description="Low complexity" evidence="1">
    <location>
        <begin position="40"/>
        <end position="49"/>
    </location>
</feature>
<reference evidence="2" key="1">
    <citation type="submission" date="2021-02" db="EMBL/GenBank/DDBJ databases">
        <authorList>
            <person name="Dougan E. K."/>
            <person name="Rhodes N."/>
            <person name="Thang M."/>
            <person name="Chan C."/>
        </authorList>
    </citation>
    <scope>NUCLEOTIDE SEQUENCE</scope>
</reference>
<feature type="region of interest" description="Disordered" evidence="1">
    <location>
        <begin position="36"/>
        <end position="55"/>
    </location>
</feature>
<accession>A0A813ACU4</accession>
<evidence type="ECO:0000313" key="3">
    <source>
        <dbReference type="Proteomes" id="UP000601435"/>
    </source>
</evidence>
<gene>
    <name evidence="2" type="ORF">SNEC2469_LOCUS27207</name>
</gene>
<evidence type="ECO:0000313" key="2">
    <source>
        <dbReference type="EMBL" id="CAE7860049.1"/>
    </source>
</evidence>
<comment type="caution">
    <text evidence="2">The sequence shown here is derived from an EMBL/GenBank/DDBJ whole genome shotgun (WGS) entry which is preliminary data.</text>
</comment>
<name>A0A813ACU4_9DINO</name>
<feature type="region of interest" description="Disordered" evidence="1">
    <location>
        <begin position="1"/>
        <end position="25"/>
    </location>
</feature>
<dbReference type="EMBL" id="CAJNJA010056808">
    <property type="protein sequence ID" value="CAE7860049.1"/>
    <property type="molecule type" value="Genomic_DNA"/>
</dbReference>
<dbReference type="AlphaFoldDB" id="A0A813ACU4"/>
<keyword evidence="3" id="KW-1185">Reference proteome</keyword>
<sequence>MTGSESESDGHLELAKSKPGASKSAAQITDDLGVLGALRSGSSSSSGSSRVEVAKAKPGAAFDDWAFPALELVQRPTPH</sequence>
<dbReference type="Proteomes" id="UP000601435">
    <property type="component" value="Unassembled WGS sequence"/>
</dbReference>
<proteinExistence type="predicted"/>
<protein>
    <submittedName>
        <fullName evidence="2">Uncharacterized protein</fullName>
    </submittedName>
</protein>
<organism evidence="2 3">
    <name type="scientific">Symbiodinium necroappetens</name>
    <dbReference type="NCBI Taxonomy" id="1628268"/>
    <lineage>
        <taxon>Eukaryota</taxon>
        <taxon>Sar</taxon>
        <taxon>Alveolata</taxon>
        <taxon>Dinophyceae</taxon>
        <taxon>Suessiales</taxon>
        <taxon>Symbiodiniaceae</taxon>
        <taxon>Symbiodinium</taxon>
    </lineage>
</organism>